<keyword evidence="4" id="KW-1185">Reference proteome</keyword>
<sequence>EAVATKTSLVVIYGVTVKVNDDAPLASIGRSHDDGQDLNDESKGALPWYKRPCGKIFIVLVAGAVIAAGLLAKRPWESTTPRADEVGQGSENETVNDPSHAQNETIAVEPEVPSPELVSYSTAAPSISAIPITQSTNRPTASLEQDFGYVGVGSCRDEKSRPYNSIQFPGSSKYDCQGPCVVFLDGLVGYHYDENFESCFCNVGNGVLLGSTGFGKCPTGFQCITGNDGFGPVFSSSGDERVYCYKVLS</sequence>
<accession>K0TMU4</accession>
<feature type="non-terminal residue" evidence="3">
    <location>
        <position position="1"/>
    </location>
</feature>
<dbReference type="AlphaFoldDB" id="K0TMU4"/>
<evidence type="ECO:0000313" key="4">
    <source>
        <dbReference type="Proteomes" id="UP000266841"/>
    </source>
</evidence>
<reference evidence="3 4" key="1">
    <citation type="journal article" date="2012" name="Genome Biol.">
        <title>Genome and low-iron response of an oceanic diatom adapted to chronic iron limitation.</title>
        <authorList>
            <person name="Lommer M."/>
            <person name="Specht M."/>
            <person name="Roy A.S."/>
            <person name="Kraemer L."/>
            <person name="Andreson R."/>
            <person name="Gutowska M.A."/>
            <person name="Wolf J."/>
            <person name="Bergner S.V."/>
            <person name="Schilhabel M.B."/>
            <person name="Klostermeier U.C."/>
            <person name="Beiko R.G."/>
            <person name="Rosenstiel P."/>
            <person name="Hippler M."/>
            <person name="Laroche J."/>
        </authorList>
    </citation>
    <scope>NUCLEOTIDE SEQUENCE [LARGE SCALE GENOMIC DNA]</scope>
    <source>
        <strain evidence="3 4">CCMP1005</strain>
    </source>
</reference>
<feature type="transmembrane region" description="Helical" evidence="2">
    <location>
        <begin position="56"/>
        <end position="72"/>
    </location>
</feature>
<dbReference type="EMBL" id="AGNL01002045">
    <property type="protein sequence ID" value="EJK76526.1"/>
    <property type="molecule type" value="Genomic_DNA"/>
</dbReference>
<feature type="compositionally biased region" description="Polar residues" evidence="1">
    <location>
        <begin position="89"/>
        <end position="100"/>
    </location>
</feature>
<organism evidence="3 4">
    <name type="scientific">Thalassiosira oceanica</name>
    <name type="common">Marine diatom</name>
    <dbReference type="NCBI Taxonomy" id="159749"/>
    <lineage>
        <taxon>Eukaryota</taxon>
        <taxon>Sar</taxon>
        <taxon>Stramenopiles</taxon>
        <taxon>Ochrophyta</taxon>
        <taxon>Bacillariophyta</taxon>
        <taxon>Coscinodiscophyceae</taxon>
        <taxon>Thalassiosirophycidae</taxon>
        <taxon>Thalassiosirales</taxon>
        <taxon>Thalassiosiraceae</taxon>
        <taxon>Thalassiosira</taxon>
    </lineage>
</organism>
<keyword evidence="2" id="KW-0812">Transmembrane</keyword>
<keyword evidence="2" id="KW-0472">Membrane</keyword>
<keyword evidence="2" id="KW-1133">Transmembrane helix</keyword>
<dbReference type="Proteomes" id="UP000266841">
    <property type="component" value="Unassembled WGS sequence"/>
</dbReference>
<evidence type="ECO:0000313" key="3">
    <source>
        <dbReference type="EMBL" id="EJK76526.1"/>
    </source>
</evidence>
<evidence type="ECO:0000256" key="2">
    <source>
        <dbReference type="SAM" id="Phobius"/>
    </source>
</evidence>
<gene>
    <name evidence="3" type="ORF">THAOC_01708</name>
</gene>
<feature type="region of interest" description="Disordered" evidence="1">
    <location>
        <begin position="78"/>
        <end position="100"/>
    </location>
</feature>
<protein>
    <submittedName>
        <fullName evidence="3">Uncharacterized protein</fullName>
    </submittedName>
</protein>
<proteinExistence type="predicted"/>
<evidence type="ECO:0000256" key="1">
    <source>
        <dbReference type="SAM" id="MobiDB-lite"/>
    </source>
</evidence>
<name>K0TMU4_THAOC</name>
<comment type="caution">
    <text evidence="3">The sequence shown here is derived from an EMBL/GenBank/DDBJ whole genome shotgun (WGS) entry which is preliminary data.</text>
</comment>